<feature type="binding site" evidence="3">
    <location>
        <position position="59"/>
    </location>
    <ligand>
        <name>substrate</name>
    </ligand>
</feature>
<dbReference type="EMBL" id="VCAU01000045">
    <property type="protein sequence ID" value="KAF9888564.1"/>
    <property type="molecule type" value="Genomic_DNA"/>
</dbReference>
<name>A0AAD4CL61_ASPNN</name>
<dbReference type="GO" id="GO:0045820">
    <property type="term" value="P:negative regulation of glycolytic process"/>
    <property type="evidence" value="ECO:0007669"/>
    <property type="project" value="TreeGrafter"/>
</dbReference>
<dbReference type="PANTHER" id="PTHR46517">
    <property type="entry name" value="FRUCTOSE-2,6-BISPHOSPHATASE TIGAR"/>
    <property type="match status" value="1"/>
</dbReference>
<keyword evidence="1" id="KW-0378">Hydrolase</keyword>
<comment type="caution">
    <text evidence="4">The sequence shown here is derived from an EMBL/GenBank/DDBJ whole genome shotgun (WGS) entry which is preliminary data.</text>
</comment>
<dbReference type="GO" id="GO:0043456">
    <property type="term" value="P:regulation of pentose-phosphate shunt"/>
    <property type="evidence" value="ECO:0007669"/>
    <property type="project" value="TreeGrafter"/>
</dbReference>
<evidence type="ECO:0000256" key="3">
    <source>
        <dbReference type="PIRSR" id="PIRSR613078-2"/>
    </source>
</evidence>
<dbReference type="Pfam" id="PF00300">
    <property type="entry name" value="His_Phos_1"/>
    <property type="match status" value="1"/>
</dbReference>
<evidence type="ECO:0000256" key="2">
    <source>
        <dbReference type="PIRSR" id="PIRSR613078-1"/>
    </source>
</evidence>
<dbReference type="InterPro" id="IPR051695">
    <property type="entry name" value="Phosphoglycerate_Mutase"/>
</dbReference>
<reference evidence="4" key="2">
    <citation type="submission" date="2020-02" db="EMBL/GenBank/DDBJ databases">
        <authorList>
            <person name="Gilchrist C.L.M."/>
            <person name="Chooi Y.-H."/>
        </authorList>
    </citation>
    <scope>NUCLEOTIDE SEQUENCE</scope>
    <source>
        <strain evidence="4">MST-FP2251</strain>
    </source>
</reference>
<dbReference type="InterPro" id="IPR013078">
    <property type="entry name" value="His_Pase_superF_clade-1"/>
</dbReference>
<feature type="binding site" evidence="3">
    <location>
        <begin position="7"/>
        <end position="14"/>
    </location>
    <ligand>
        <name>substrate</name>
    </ligand>
</feature>
<accession>A0AAD4CL61</accession>
<evidence type="ECO:0008006" key="6">
    <source>
        <dbReference type="Google" id="ProtNLM"/>
    </source>
</evidence>
<sequence length="260" mass="28371">MQLFLIRHAETVANVAQVLAGSTDSPLTNHGAVQIERLAQHFKTEGIHFTRIYCSDLTRAAQTAAGICIQQPAPTTLEPVSIPALRERHFGSLEGHWTAFEQPVNPENPPESAESVTSRANSFINDHLLPVILDDRRGKEVVAVVSHGITLGFLWRAILELFDPRGVILPPDIRGADAGGMALRPGWTNTGFMQLDISLSGPMSHGDDGRDAASYPLSGWSLQVRKVNSRAHLAGLRRVPGIGSAVYDQRQQRIDGFFKS</sequence>
<evidence type="ECO:0000313" key="5">
    <source>
        <dbReference type="Proteomes" id="UP001194746"/>
    </source>
</evidence>
<proteinExistence type="predicted"/>
<dbReference type="AlphaFoldDB" id="A0AAD4CL61"/>
<reference evidence="4" key="1">
    <citation type="journal article" date="2019" name="Beilstein J. Org. Chem.">
        <title>Nanangenines: drimane sesquiterpenoids as the dominant metabolite cohort of a novel Australian fungus, Aspergillus nanangensis.</title>
        <authorList>
            <person name="Lacey H.J."/>
            <person name="Gilchrist C.L.M."/>
            <person name="Crombie A."/>
            <person name="Kalaitzis J.A."/>
            <person name="Vuong D."/>
            <person name="Rutledge P.J."/>
            <person name="Turner P."/>
            <person name="Pitt J.I."/>
            <person name="Lacey E."/>
            <person name="Chooi Y.H."/>
            <person name="Piggott A.M."/>
        </authorList>
    </citation>
    <scope>NUCLEOTIDE SEQUENCE</scope>
    <source>
        <strain evidence="4">MST-FP2251</strain>
    </source>
</reference>
<dbReference type="Proteomes" id="UP001194746">
    <property type="component" value="Unassembled WGS sequence"/>
</dbReference>
<feature type="active site" description="Proton donor/acceptor" evidence="2">
    <location>
        <position position="87"/>
    </location>
</feature>
<dbReference type="InterPro" id="IPR029033">
    <property type="entry name" value="His_PPase_superfam"/>
</dbReference>
<feature type="active site" description="Tele-phosphohistidine intermediate" evidence="2">
    <location>
        <position position="8"/>
    </location>
</feature>
<dbReference type="GO" id="GO:0005829">
    <property type="term" value="C:cytosol"/>
    <property type="evidence" value="ECO:0007669"/>
    <property type="project" value="TreeGrafter"/>
</dbReference>
<organism evidence="4 5">
    <name type="scientific">Aspergillus nanangensis</name>
    <dbReference type="NCBI Taxonomy" id="2582783"/>
    <lineage>
        <taxon>Eukaryota</taxon>
        <taxon>Fungi</taxon>
        <taxon>Dikarya</taxon>
        <taxon>Ascomycota</taxon>
        <taxon>Pezizomycotina</taxon>
        <taxon>Eurotiomycetes</taxon>
        <taxon>Eurotiomycetidae</taxon>
        <taxon>Eurotiales</taxon>
        <taxon>Aspergillaceae</taxon>
        <taxon>Aspergillus</taxon>
        <taxon>Aspergillus subgen. Circumdati</taxon>
    </lineage>
</organism>
<keyword evidence="5" id="KW-1185">Reference proteome</keyword>
<protein>
    <recommendedName>
        <fullName evidence="6">Phosphoglycerate mutase family protein</fullName>
    </recommendedName>
</protein>
<evidence type="ECO:0000256" key="1">
    <source>
        <dbReference type="ARBA" id="ARBA00022801"/>
    </source>
</evidence>
<dbReference type="CDD" id="cd07067">
    <property type="entry name" value="HP_PGM_like"/>
    <property type="match status" value="1"/>
</dbReference>
<dbReference type="SUPFAM" id="SSF53254">
    <property type="entry name" value="Phosphoglycerate mutase-like"/>
    <property type="match status" value="1"/>
</dbReference>
<dbReference type="SMART" id="SM00855">
    <property type="entry name" value="PGAM"/>
    <property type="match status" value="1"/>
</dbReference>
<evidence type="ECO:0000313" key="4">
    <source>
        <dbReference type="EMBL" id="KAF9888564.1"/>
    </source>
</evidence>
<dbReference type="PANTHER" id="PTHR46517:SF1">
    <property type="entry name" value="FRUCTOSE-2,6-BISPHOSPHATASE TIGAR"/>
    <property type="match status" value="1"/>
</dbReference>
<gene>
    <name evidence="4" type="ORF">FE257_008496</name>
</gene>
<dbReference type="GO" id="GO:0004331">
    <property type="term" value="F:fructose-2,6-bisphosphate 2-phosphatase activity"/>
    <property type="evidence" value="ECO:0007669"/>
    <property type="project" value="TreeGrafter"/>
</dbReference>
<dbReference type="Gene3D" id="3.40.50.1240">
    <property type="entry name" value="Phosphoglycerate mutase-like"/>
    <property type="match status" value="1"/>
</dbReference>